<keyword evidence="1" id="KW-0732">Signal</keyword>
<evidence type="ECO:0000313" key="2">
    <source>
        <dbReference type="EMBL" id="STZ59901.1"/>
    </source>
</evidence>
<dbReference type="Proteomes" id="UP000254978">
    <property type="component" value="Unassembled WGS sequence"/>
</dbReference>
<dbReference type="EMBL" id="UGQT01000001">
    <property type="protein sequence ID" value="STZ59901.1"/>
    <property type="molecule type" value="Genomic_DNA"/>
</dbReference>
<name>A0A378TGI0_9MYCO</name>
<proteinExistence type="predicted"/>
<evidence type="ECO:0000256" key="1">
    <source>
        <dbReference type="SAM" id="SignalP"/>
    </source>
</evidence>
<dbReference type="RefSeq" id="WP_179968211.1">
    <property type="nucleotide sequence ID" value="NZ_AP022600.1"/>
</dbReference>
<sequence>MRRAVILAALAFLMAAGALAVSLYTWWSSTRTVEYTAEQQSAARDSACSAYTTVRTGVQTNTNLAVAGDDVSGALAVAANSRVALMSGGQYVLDRVDPATPAELAEPLRRFGNTLLDVGAAATAGALNTDPAQADLLAQIDELNAQLTQLCPTAGG</sequence>
<gene>
    <name evidence="2" type="ORF">NCTC10821_03439</name>
</gene>
<organism evidence="2 3">
    <name type="scientific">Mycolicibacterium tokaiense</name>
    <dbReference type="NCBI Taxonomy" id="39695"/>
    <lineage>
        <taxon>Bacteria</taxon>
        <taxon>Bacillati</taxon>
        <taxon>Actinomycetota</taxon>
        <taxon>Actinomycetes</taxon>
        <taxon>Mycobacteriales</taxon>
        <taxon>Mycobacteriaceae</taxon>
        <taxon>Mycolicibacterium</taxon>
    </lineage>
</organism>
<reference evidence="2 3" key="1">
    <citation type="submission" date="2018-06" db="EMBL/GenBank/DDBJ databases">
        <authorList>
            <consortium name="Pathogen Informatics"/>
            <person name="Doyle S."/>
        </authorList>
    </citation>
    <scope>NUCLEOTIDE SEQUENCE [LARGE SCALE GENOMIC DNA]</scope>
    <source>
        <strain evidence="2 3">NCTC10821</strain>
    </source>
</reference>
<accession>A0A378TGI0</accession>
<dbReference type="AlphaFoldDB" id="A0A378TGI0"/>
<feature type="chain" id="PRO_5017052848" evidence="1">
    <location>
        <begin position="21"/>
        <end position="156"/>
    </location>
</feature>
<evidence type="ECO:0000313" key="3">
    <source>
        <dbReference type="Proteomes" id="UP000254978"/>
    </source>
</evidence>
<feature type="signal peptide" evidence="1">
    <location>
        <begin position="1"/>
        <end position="20"/>
    </location>
</feature>
<keyword evidence="3" id="KW-1185">Reference proteome</keyword>
<protein>
    <submittedName>
        <fullName evidence="2">Putative alanine and proline rich membrane protein</fullName>
    </submittedName>
</protein>